<name>A0A9P3UW58_9MYCO</name>
<dbReference type="EMBL" id="BRZI01000003">
    <property type="protein sequence ID" value="GLD28878.1"/>
    <property type="molecule type" value="Genomic_DNA"/>
</dbReference>
<comment type="caution">
    <text evidence="3">The sequence shown here is derived from an EMBL/GenBank/DDBJ whole genome shotgun (WGS) entry which is preliminary data.</text>
</comment>
<evidence type="ECO:0000313" key="3">
    <source>
        <dbReference type="EMBL" id="GLD28878.1"/>
    </source>
</evidence>
<keyword evidence="4" id="KW-1185">Reference proteome</keyword>
<organism evidence="3 4">
    <name type="scientific">Mycobacterium kiyosense</name>
    <dbReference type="NCBI Taxonomy" id="2871094"/>
    <lineage>
        <taxon>Bacteria</taxon>
        <taxon>Bacillati</taxon>
        <taxon>Actinomycetota</taxon>
        <taxon>Actinomycetes</taxon>
        <taxon>Mycobacteriales</taxon>
        <taxon>Mycobacteriaceae</taxon>
        <taxon>Mycobacterium</taxon>
    </lineage>
</organism>
<dbReference type="Proteomes" id="UP001064782">
    <property type="component" value="Unassembled WGS sequence"/>
</dbReference>
<accession>A0A9P3UW58</accession>
<reference evidence="3" key="1">
    <citation type="submission" date="2022-08" db="EMBL/GenBank/DDBJ databases">
        <title>Mycobacterium kiyosense sp. nov., scotochromogenic slow-glowing species isolated from respiratory specimens.</title>
        <authorList>
            <person name="Fukano H."/>
            <person name="Kazumi Y."/>
            <person name="Sakagami N."/>
            <person name="Ato M."/>
            <person name="Mitarai S."/>
            <person name="Hoshino Y."/>
        </authorList>
    </citation>
    <scope>NUCLEOTIDE SEQUENCE</scope>
    <source>
        <strain evidence="3">1413</strain>
        <strain evidence="2">SRL2020-028</strain>
    </source>
</reference>
<evidence type="ECO:0000313" key="4">
    <source>
        <dbReference type="Proteomes" id="UP001064782"/>
    </source>
</evidence>
<dbReference type="Proteomes" id="UP001165663">
    <property type="component" value="Unassembled WGS sequence"/>
</dbReference>
<dbReference type="AlphaFoldDB" id="A0A9P3UW58"/>
<proteinExistence type="predicted"/>
<protein>
    <submittedName>
        <fullName evidence="3">Uncharacterized protein</fullName>
    </submittedName>
</protein>
<sequence length="74" mass="7816">MSADAGDLGDDADLPVGPTGEVADAQRGALASSFGEFGHVEAEQLWLFWCNHACLPRRIGSPYGTALVSRIVQN</sequence>
<gene>
    <name evidence="3" type="ORF">Mkiyose1413_07610</name>
    <name evidence="2" type="ORF">SRL2020028_17150</name>
</gene>
<feature type="region of interest" description="Disordered" evidence="1">
    <location>
        <begin position="1"/>
        <end position="21"/>
    </location>
</feature>
<evidence type="ECO:0000256" key="1">
    <source>
        <dbReference type="SAM" id="MobiDB-lite"/>
    </source>
</evidence>
<evidence type="ECO:0000313" key="2">
    <source>
        <dbReference type="EMBL" id="GLB82459.1"/>
    </source>
</evidence>
<dbReference type="EMBL" id="BRXE01000012">
    <property type="protein sequence ID" value="GLB82459.1"/>
    <property type="molecule type" value="Genomic_DNA"/>
</dbReference>